<accession>A0ABV9KHH2</accession>
<dbReference type="Gene3D" id="3.90.550.10">
    <property type="entry name" value="Spore Coat Polysaccharide Biosynthesis Protein SpsA, Chain A"/>
    <property type="match status" value="1"/>
</dbReference>
<feature type="transmembrane region" description="Helical" evidence="7">
    <location>
        <begin position="513"/>
        <end position="534"/>
    </location>
</feature>
<evidence type="ECO:0000256" key="4">
    <source>
        <dbReference type="ARBA" id="ARBA00022692"/>
    </source>
</evidence>
<dbReference type="SUPFAM" id="SSF53448">
    <property type="entry name" value="Nucleotide-diphospho-sugar transferases"/>
    <property type="match status" value="1"/>
</dbReference>
<sequence length="638" mass="70205">MSTPYLRLVDGGNAGLAQDDLQATPGRHVPLGQMLVADGVMTQGQLAAALGQQAWLSAPLGEIVVAEGWGTEGQVQAALARQFGLRRADLAGTPPDPALMALRPVAFWLHHKALPWFEHGRMIFVATAQPEKIDALRAELSDLPRRVIPILATRAEIETAVAHHFGRDLAAAAETRLPIHLSCRRWNASHRLAVALAVLLVLVGFMLMPGLTLTVLGALGAGAALAFAALRIAALCVCLARPIPRARASAGSALSAERRPRVSVLVPLFREREIAHALVERLCRLTYPKALLDVILVLEAQDTVTRETLERTTLPRWMRVVTVPALSGLTTKPRAMNYALDFARGDIIGVWDAEDAPGADQIERVAAHFAAAPPDVVCVQGILDFYNPRANWMARCFALEYSAWFRVVMPALDRLRLVLPLGGTTLFFRRDALERLGRWDAHSVTEDADLGMRLCRAGWRTEMLNSTTYEEATCRPWPWIKQRSRWLKGFMVTYLVHMASPARLWRELGTRRFLSFQAFFLGTIGQFMLAPVLWSYWMMMFGLGHPALGVVPGQFFMLAGSVILAVEVISVVVAGVGALRAGRRFLIPWIVTMPFYFMLGAVAAAKAILELIVAPHYWDKTQHGQTPAEQGQSQVRGA</sequence>
<dbReference type="GO" id="GO:0016757">
    <property type="term" value="F:glycosyltransferase activity"/>
    <property type="evidence" value="ECO:0007669"/>
    <property type="project" value="UniProtKB-KW"/>
</dbReference>
<evidence type="ECO:0000259" key="8">
    <source>
        <dbReference type="Pfam" id="PF05157"/>
    </source>
</evidence>
<organism evidence="9 10">
    <name type="scientific">Seohaeicola nanhaiensis</name>
    <dbReference type="NCBI Taxonomy" id="1387282"/>
    <lineage>
        <taxon>Bacteria</taxon>
        <taxon>Pseudomonadati</taxon>
        <taxon>Pseudomonadota</taxon>
        <taxon>Alphaproteobacteria</taxon>
        <taxon>Rhodobacterales</taxon>
        <taxon>Roseobacteraceae</taxon>
        <taxon>Seohaeicola</taxon>
    </lineage>
</organism>
<dbReference type="EMBL" id="JBHSGI010000009">
    <property type="protein sequence ID" value="MFC4669403.1"/>
    <property type="molecule type" value="Genomic_DNA"/>
</dbReference>
<dbReference type="SUPFAM" id="SSF160246">
    <property type="entry name" value="EspE N-terminal domain-like"/>
    <property type="match status" value="1"/>
</dbReference>
<dbReference type="InterPro" id="IPR007831">
    <property type="entry name" value="T2SS_GspE_N"/>
</dbReference>
<dbReference type="InterPro" id="IPR050321">
    <property type="entry name" value="Glycosyltr_2/OpgH_subfam"/>
</dbReference>
<keyword evidence="6 7" id="KW-0472">Membrane</keyword>
<feature type="domain" description="Type II secretion system protein GspE N-terminal" evidence="8">
    <location>
        <begin position="83"/>
        <end position="170"/>
    </location>
</feature>
<evidence type="ECO:0000256" key="2">
    <source>
        <dbReference type="ARBA" id="ARBA00022676"/>
    </source>
</evidence>
<dbReference type="Pfam" id="PF13641">
    <property type="entry name" value="Glyco_tranf_2_3"/>
    <property type="match status" value="1"/>
</dbReference>
<reference evidence="10" key="1">
    <citation type="journal article" date="2019" name="Int. J. Syst. Evol. Microbiol.">
        <title>The Global Catalogue of Microorganisms (GCM) 10K type strain sequencing project: providing services to taxonomists for standard genome sequencing and annotation.</title>
        <authorList>
            <consortium name="The Broad Institute Genomics Platform"/>
            <consortium name="The Broad Institute Genome Sequencing Center for Infectious Disease"/>
            <person name="Wu L."/>
            <person name="Ma J."/>
        </authorList>
    </citation>
    <scope>NUCLEOTIDE SEQUENCE [LARGE SCALE GENOMIC DNA]</scope>
    <source>
        <strain evidence="10">CGMCC 4.7283</strain>
    </source>
</reference>
<dbReference type="Proteomes" id="UP001595973">
    <property type="component" value="Unassembled WGS sequence"/>
</dbReference>
<keyword evidence="5 7" id="KW-1133">Transmembrane helix</keyword>
<evidence type="ECO:0000256" key="5">
    <source>
        <dbReference type="ARBA" id="ARBA00022989"/>
    </source>
</evidence>
<proteinExistence type="predicted"/>
<feature type="transmembrane region" description="Helical" evidence="7">
    <location>
        <begin position="192"/>
        <end position="212"/>
    </location>
</feature>
<dbReference type="Gene3D" id="3.30.300.160">
    <property type="entry name" value="Type II secretion system, protein E, N-terminal domain"/>
    <property type="match status" value="1"/>
</dbReference>
<dbReference type="PANTHER" id="PTHR43867:SF2">
    <property type="entry name" value="CELLULOSE SYNTHASE CATALYTIC SUBUNIT A [UDP-FORMING]"/>
    <property type="match status" value="1"/>
</dbReference>
<dbReference type="InterPro" id="IPR029044">
    <property type="entry name" value="Nucleotide-diphossugar_trans"/>
</dbReference>
<protein>
    <submittedName>
        <fullName evidence="9">Glycosyltransferase</fullName>
        <ecNumber evidence="9">2.4.-.-</ecNumber>
    </submittedName>
</protein>
<gene>
    <name evidence="9" type="ORF">ACFO5X_12630</name>
</gene>
<feature type="transmembrane region" description="Helical" evidence="7">
    <location>
        <begin position="554"/>
        <end position="579"/>
    </location>
</feature>
<dbReference type="RefSeq" id="WP_380717823.1">
    <property type="nucleotide sequence ID" value="NZ_JBHSGI010000009.1"/>
</dbReference>
<evidence type="ECO:0000256" key="3">
    <source>
        <dbReference type="ARBA" id="ARBA00022679"/>
    </source>
</evidence>
<keyword evidence="4 7" id="KW-0812">Transmembrane</keyword>
<keyword evidence="3 9" id="KW-0808">Transferase</keyword>
<comment type="caution">
    <text evidence="9">The sequence shown here is derived from an EMBL/GenBank/DDBJ whole genome shotgun (WGS) entry which is preliminary data.</text>
</comment>
<keyword evidence="10" id="KW-1185">Reference proteome</keyword>
<comment type="subcellular location">
    <subcellularLocation>
        <location evidence="1">Membrane</location>
        <topology evidence="1">Multi-pass membrane protein</topology>
    </subcellularLocation>
</comment>
<dbReference type="InterPro" id="IPR037257">
    <property type="entry name" value="T2SS_E_N_sf"/>
</dbReference>
<keyword evidence="2 9" id="KW-0328">Glycosyltransferase</keyword>
<evidence type="ECO:0000313" key="10">
    <source>
        <dbReference type="Proteomes" id="UP001595973"/>
    </source>
</evidence>
<evidence type="ECO:0000256" key="1">
    <source>
        <dbReference type="ARBA" id="ARBA00004141"/>
    </source>
</evidence>
<dbReference type="PANTHER" id="PTHR43867">
    <property type="entry name" value="CELLULOSE SYNTHASE CATALYTIC SUBUNIT A [UDP-FORMING]"/>
    <property type="match status" value="1"/>
</dbReference>
<dbReference type="Pfam" id="PF05157">
    <property type="entry name" value="MshEN"/>
    <property type="match status" value="1"/>
</dbReference>
<dbReference type="EC" id="2.4.-.-" evidence="9"/>
<name>A0ABV9KHH2_9RHOB</name>
<evidence type="ECO:0000256" key="7">
    <source>
        <dbReference type="SAM" id="Phobius"/>
    </source>
</evidence>
<feature type="transmembrane region" description="Helical" evidence="7">
    <location>
        <begin position="586"/>
        <end position="609"/>
    </location>
</feature>
<evidence type="ECO:0000256" key="6">
    <source>
        <dbReference type="ARBA" id="ARBA00023136"/>
    </source>
</evidence>
<evidence type="ECO:0000313" key="9">
    <source>
        <dbReference type="EMBL" id="MFC4669403.1"/>
    </source>
</evidence>
<feature type="transmembrane region" description="Helical" evidence="7">
    <location>
        <begin position="218"/>
        <end position="240"/>
    </location>
</feature>